<evidence type="ECO:0000313" key="2">
    <source>
        <dbReference type="Proteomes" id="UP000035444"/>
    </source>
</evidence>
<name>A0A0H2MFS1_9PROT</name>
<reference evidence="1 2" key="1">
    <citation type="submission" date="2015-03" db="EMBL/GenBank/DDBJ databases">
        <title>Genome Sequence of Kiloniella spongiae MEBiC09566, isolated from a marine sponge.</title>
        <authorList>
            <person name="Shao Z."/>
            <person name="Wang L."/>
            <person name="Li X."/>
        </authorList>
    </citation>
    <scope>NUCLEOTIDE SEQUENCE [LARGE SCALE GENOMIC DNA]</scope>
    <source>
        <strain evidence="1 2">MEBiC09566</strain>
    </source>
</reference>
<dbReference type="Proteomes" id="UP000035444">
    <property type="component" value="Unassembled WGS sequence"/>
</dbReference>
<proteinExistence type="predicted"/>
<sequence>MGAIIKMGATLFVSLFLWGCEENSDAFDMKMTGLSKTSVGVKNLDTRKLEGCVVLLNGASGFWHEPERSEFKKGESRTFSLARFYSVSKRQFDYKVDTISRISVDCKKPRGAALVFETNQGTLGFLK</sequence>
<keyword evidence="2" id="KW-1185">Reference proteome</keyword>
<evidence type="ECO:0000313" key="1">
    <source>
        <dbReference type="EMBL" id="KLN61208.1"/>
    </source>
</evidence>
<comment type="caution">
    <text evidence="1">The sequence shown here is derived from an EMBL/GenBank/DDBJ whole genome shotgun (WGS) entry which is preliminary data.</text>
</comment>
<dbReference type="OrthoDB" id="8480636at2"/>
<protein>
    <submittedName>
        <fullName evidence="1">Uncharacterized protein</fullName>
    </submittedName>
</protein>
<dbReference type="AlphaFoldDB" id="A0A0H2MFS1"/>
<organism evidence="1 2">
    <name type="scientific">Kiloniella spongiae</name>
    <dbReference type="NCBI Taxonomy" id="1489064"/>
    <lineage>
        <taxon>Bacteria</taxon>
        <taxon>Pseudomonadati</taxon>
        <taxon>Pseudomonadota</taxon>
        <taxon>Alphaproteobacteria</taxon>
        <taxon>Rhodospirillales</taxon>
        <taxon>Kiloniellaceae</taxon>
        <taxon>Kiloniella</taxon>
    </lineage>
</organism>
<gene>
    <name evidence="1" type="ORF">WH96_08630</name>
</gene>
<dbReference type="STRING" id="1489064.WH96_08630"/>
<dbReference type="EMBL" id="LAQL01000005">
    <property type="protein sequence ID" value="KLN61208.1"/>
    <property type="molecule type" value="Genomic_DNA"/>
</dbReference>
<dbReference type="RefSeq" id="WP_047763757.1">
    <property type="nucleotide sequence ID" value="NZ_LAQL01000005.1"/>
</dbReference>
<accession>A0A0H2MFS1</accession>